<keyword evidence="3" id="KW-1185">Reference proteome</keyword>
<name>A0A2S8SWB6_9BACT</name>
<evidence type="ECO:0000313" key="3">
    <source>
        <dbReference type="Proteomes" id="UP000237684"/>
    </source>
</evidence>
<dbReference type="AlphaFoldDB" id="A0A2S8SWB6"/>
<keyword evidence="1" id="KW-0472">Membrane</keyword>
<comment type="caution">
    <text evidence="2">The sequence shown here is derived from an EMBL/GenBank/DDBJ whole genome shotgun (WGS) entry which is preliminary data.</text>
</comment>
<evidence type="ECO:0000313" key="2">
    <source>
        <dbReference type="EMBL" id="PQV65101.1"/>
    </source>
</evidence>
<evidence type="ECO:0000256" key="1">
    <source>
        <dbReference type="SAM" id="Phobius"/>
    </source>
</evidence>
<accession>A0A2S8SWB6</accession>
<dbReference type="InParanoid" id="A0A2S8SWB6"/>
<sequence>MIPLNWALIGFCGMTGAVLAQIGLRDHDPQALLFVVPLFLVGLPFLISTLKRDTFFQSQDAPPISSLVAARSEAALFETQFGFTGKLRLHEKEARRFLDVPARATRLENGALAFVSNIDASTRFSGVVTKSKVGLWLCSPQFESAPIECGTLFYGKKSRPALRVQFLETADAKNARLKAILSFDDITSREAMRTFLLAQMGSTSSTSSQSASPFSSSTG</sequence>
<protein>
    <submittedName>
        <fullName evidence="2">Uncharacterized protein</fullName>
    </submittedName>
</protein>
<feature type="transmembrane region" description="Helical" evidence="1">
    <location>
        <begin position="31"/>
        <end position="50"/>
    </location>
</feature>
<gene>
    <name evidence="2" type="ORF">B1R32_102108</name>
</gene>
<organism evidence="2 3">
    <name type="scientific">Abditibacterium utsteinense</name>
    <dbReference type="NCBI Taxonomy" id="1960156"/>
    <lineage>
        <taxon>Bacteria</taxon>
        <taxon>Pseudomonadati</taxon>
        <taxon>Abditibacteriota</taxon>
        <taxon>Abditibacteriia</taxon>
        <taxon>Abditibacteriales</taxon>
        <taxon>Abditibacteriaceae</taxon>
        <taxon>Abditibacterium</taxon>
    </lineage>
</organism>
<keyword evidence="1" id="KW-1133">Transmembrane helix</keyword>
<dbReference type="EMBL" id="NIGF01000002">
    <property type="protein sequence ID" value="PQV65101.1"/>
    <property type="molecule type" value="Genomic_DNA"/>
</dbReference>
<proteinExistence type="predicted"/>
<feature type="transmembrane region" description="Helical" evidence="1">
    <location>
        <begin position="6"/>
        <end position="24"/>
    </location>
</feature>
<keyword evidence="1" id="KW-0812">Transmembrane</keyword>
<dbReference type="Proteomes" id="UP000237684">
    <property type="component" value="Unassembled WGS sequence"/>
</dbReference>
<reference evidence="2 3" key="1">
    <citation type="journal article" date="2018" name="Syst. Appl. Microbiol.">
        <title>Abditibacterium utsteinense sp. nov., the first cultivated member of candidate phylum FBP, isolated from ice-free Antarctic soil samples.</title>
        <authorList>
            <person name="Tahon G."/>
            <person name="Tytgat B."/>
            <person name="Lebbe L."/>
            <person name="Carlier A."/>
            <person name="Willems A."/>
        </authorList>
    </citation>
    <scope>NUCLEOTIDE SEQUENCE [LARGE SCALE GENOMIC DNA]</scope>
    <source>
        <strain evidence="2 3">LMG 29911</strain>
    </source>
</reference>